<keyword evidence="2" id="KW-1185">Reference proteome</keyword>
<sequence>MSDPLTPPARWPGIDGDTVSCREKLRTLSENHEELVQVLRDAFEDAVLMGVDEGALRQILHGVVDALPSPRRAGATRDAA</sequence>
<name>A0ABV6JTM4_9PROT</name>
<evidence type="ECO:0000313" key="2">
    <source>
        <dbReference type="Proteomes" id="UP001589865"/>
    </source>
</evidence>
<organism evidence="1 2">
    <name type="scientific">Roseomonas elaeocarpi</name>
    <dbReference type="NCBI Taxonomy" id="907779"/>
    <lineage>
        <taxon>Bacteria</taxon>
        <taxon>Pseudomonadati</taxon>
        <taxon>Pseudomonadota</taxon>
        <taxon>Alphaproteobacteria</taxon>
        <taxon>Acetobacterales</taxon>
        <taxon>Roseomonadaceae</taxon>
        <taxon>Roseomonas</taxon>
    </lineage>
</organism>
<evidence type="ECO:0000313" key="1">
    <source>
        <dbReference type="EMBL" id="MFC0409084.1"/>
    </source>
</evidence>
<gene>
    <name evidence="1" type="ORF">ACFFGY_12550</name>
</gene>
<accession>A0ABV6JTM4</accession>
<dbReference type="EMBL" id="JBHLUN010000008">
    <property type="protein sequence ID" value="MFC0409084.1"/>
    <property type="molecule type" value="Genomic_DNA"/>
</dbReference>
<reference evidence="1 2" key="1">
    <citation type="submission" date="2024-09" db="EMBL/GenBank/DDBJ databases">
        <authorList>
            <person name="Sun Q."/>
            <person name="Mori K."/>
        </authorList>
    </citation>
    <scope>NUCLEOTIDE SEQUENCE [LARGE SCALE GENOMIC DNA]</scope>
    <source>
        <strain evidence="1 2">TBRC 5777</strain>
    </source>
</reference>
<dbReference type="Proteomes" id="UP001589865">
    <property type="component" value="Unassembled WGS sequence"/>
</dbReference>
<proteinExistence type="predicted"/>
<comment type="caution">
    <text evidence="1">The sequence shown here is derived from an EMBL/GenBank/DDBJ whole genome shotgun (WGS) entry which is preliminary data.</text>
</comment>
<dbReference type="RefSeq" id="WP_377044834.1">
    <property type="nucleotide sequence ID" value="NZ_JBHLUN010000008.1"/>
</dbReference>
<protein>
    <submittedName>
        <fullName evidence="1">Uncharacterized protein</fullName>
    </submittedName>
</protein>